<dbReference type="AlphaFoldDB" id="A0A1I8FAU8"/>
<dbReference type="GO" id="GO:0005925">
    <property type="term" value="C:focal adhesion"/>
    <property type="evidence" value="ECO:0007669"/>
    <property type="project" value="TreeGrafter"/>
</dbReference>
<dbReference type="GO" id="GO:0005178">
    <property type="term" value="F:integrin binding"/>
    <property type="evidence" value="ECO:0007669"/>
    <property type="project" value="TreeGrafter"/>
</dbReference>
<dbReference type="Proteomes" id="UP000095280">
    <property type="component" value="Unplaced"/>
</dbReference>
<accession>A0A1I8FAU8</accession>
<evidence type="ECO:0000313" key="2">
    <source>
        <dbReference type="WBParaSite" id="maker-unitig_27418-snap-gene-0.1-mRNA-1"/>
    </source>
</evidence>
<dbReference type="PANTHER" id="PTHR19981">
    <property type="entry name" value="TALIN"/>
    <property type="match status" value="1"/>
</dbReference>
<organism evidence="1 2">
    <name type="scientific">Macrostomum lignano</name>
    <dbReference type="NCBI Taxonomy" id="282301"/>
    <lineage>
        <taxon>Eukaryota</taxon>
        <taxon>Metazoa</taxon>
        <taxon>Spiralia</taxon>
        <taxon>Lophotrochozoa</taxon>
        <taxon>Platyhelminthes</taxon>
        <taxon>Rhabditophora</taxon>
        <taxon>Macrostomorpha</taxon>
        <taxon>Macrostomida</taxon>
        <taxon>Macrostomidae</taxon>
        <taxon>Macrostomum</taxon>
    </lineage>
</organism>
<dbReference type="GO" id="GO:0005737">
    <property type="term" value="C:cytoplasm"/>
    <property type="evidence" value="ECO:0007669"/>
    <property type="project" value="TreeGrafter"/>
</dbReference>
<dbReference type="WBParaSite" id="maker-unitig_27418-snap-gene-0.1-mRNA-1">
    <property type="protein sequence ID" value="maker-unitig_27418-snap-gene-0.1-mRNA-1"/>
    <property type="gene ID" value="maker-unitig_27418-snap-gene-0.1"/>
</dbReference>
<protein>
    <submittedName>
        <fullName evidence="2">Mammalian cell entry protein</fullName>
    </submittedName>
</protein>
<evidence type="ECO:0000313" key="1">
    <source>
        <dbReference type="Proteomes" id="UP000095280"/>
    </source>
</evidence>
<reference evidence="2" key="1">
    <citation type="submission" date="2016-11" db="UniProtKB">
        <authorList>
            <consortium name="WormBaseParasite"/>
        </authorList>
    </citation>
    <scope>IDENTIFICATION</scope>
</reference>
<dbReference type="GO" id="GO:0030036">
    <property type="term" value="P:actin cytoskeleton organization"/>
    <property type="evidence" value="ECO:0007669"/>
    <property type="project" value="TreeGrafter"/>
</dbReference>
<dbReference type="GO" id="GO:0005886">
    <property type="term" value="C:plasma membrane"/>
    <property type="evidence" value="ECO:0007669"/>
    <property type="project" value="TreeGrafter"/>
</dbReference>
<dbReference type="GO" id="GO:0098609">
    <property type="term" value="P:cell-cell adhesion"/>
    <property type="evidence" value="ECO:0007669"/>
    <property type="project" value="TreeGrafter"/>
</dbReference>
<dbReference type="PANTHER" id="PTHR19981:SF1">
    <property type="entry name" value="RHEA, ISOFORM B"/>
    <property type="match status" value="1"/>
</dbReference>
<keyword evidence="1" id="KW-1185">Reference proteome</keyword>
<sequence>DSILKTARALVEDTKKLVAVLLQAIRDLAKSAQDAVDSITRLTDTVKFGCSFIGTEQSDAQVMLINAAGMWPQPCPK</sequence>
<dbReference type="Gene3D" id="1.20.1420.10">
    <property type="entry name" value="Talin, central domain"/>
    <property type="match status" value="1"/>
</dbReference>
<name>A0A1I8FAU8_9PLAT</name>
<proteinExistence type="predicted"/>